<comment type="similarity">
    <text evidence="1 6">Belongs to the sigma-70 factor family. ECF subfamily.</text>
</comment>
<keyword evidence="4 6" id="KW-0238">DNA-binding</keyword>
<dbReference type="GO" id="GO:0003677">
    <property type="term" value="F:DNA binding"/>
    <property type="evidence" value="ECO:0007669"/>
    <property type="project" value="UniProtKB-KW"/>
</dbReference>
<evidence type="ECO:0000313" key="9">
    <source>
        <dbReference type="EMBL" id="ANZ35900.1"/>
    </source>
</evidence>
<dbReference type="Gene3D" id="1.10.10.10">
    <property type="entry name" value="Winged helix-like DNA-binding domain superfamily/Winged helix DNA-binding domain"/>
    <property type="match status" value="1"/>
</dbReference>
<evidence type="ECO:0000256" key="2">
    <source>
        <dbReference type="ARBA" id="ARBA00023015"/>
    </source>
</evidence>
<dbReference type="AlphaFoldDB" id="A0A1B2HDU4"/>
<dbReference type="InterPro" id="IPR007627">
    <property type="entry name" value="RNA_pol_sigma70_r2"/>
</dbReference>
<dbReference type="Pfam" id="PF04542">
    <property type="entry name" value="Sigma70_r2"/>
    <property type="match status" value="1"/>
</dbReference>
<dbReference type="PROSITE" id="PS01063">
    <property type="entry name" value="SIGMA70_ECF"/>
    <property type="match status" value="1"/>
</dbReference>
<feature type="domain" description="RNA polymerase sigma factor 70 region 4 type 2" evidence="8">
    <location>
        <begin position="117"/>
        <end position="167"/>
    </location>
</feature>
<evidence type="ECO:0000256" key="5">
    <source>
        <dbReference type="ARBA" id="ARBA00023163"/>
    </source>
</evidence>
<dbReference type="SUPFAM" id="SSF88946">
    <property type="entry name" value="Sigma2 domain of RNA polymerase sigma factors"/>
    <property type="match status" value="1"/>
</dbReference>
<evidence type="ECO:0000313" key="10">
    <source>
        <dbReference type="Proteomes" id="UP000093053"/>
    </source>
</evidence>
<dbReference type="PANTHER" id="PTHR43133">
    <property type="entry name" value="RNA POLYMERASE ECF-TYPE SIGMA FACTO"/>
    <property type="match status" value="1"/>
</dbReference>
<dbReference type="InterPro" id="IPR013325">
    <property type="entry name" value="RNA_pol_sigma_r2"/>
</dbReference>
<dbReference type="KEGG" id="led:BBK82_07180"/>
<dbReference type="PANTHER" id="PTHR43133:SF61">
    <property type="entry name" value="ECF RNA POLYMERASE SIGMA FACTOR SIGC"/>
    <property type="match status" value="1"/>
</dbReference>
<dbReference type="GO" id="GO:0006352">
    <property type="term" value="P:DNA-templated transcription initiation"/>
    <property type="evidence" value="ECO:0007669"/>
    <property type="project" value="InterPro"/>
</dbReference>
<dbReference type="InterPro" id="IPR036388">
    <property type="entry name" value="WH-like_DNA-bd_sf"/>
</dbReference>
<evidence type="ECO:0000259" key="7">
    <source>
        <dbReference type="Pfam" id="PF04542"/>
    </source>
</evidence>
<evidence type="ECO:0000256" key="4">
    <source>
        <dbReference type="ARBA" id="ARBA00023125"/>
    </source>
</evidence>
<dbReference type="InterPro" id="IPR013324">
    <property type="entry name" value="RNA_pol_sigma_r3/r4-like"/>
</dbReference>
<dbReference type="Pfam" id="PF08281">
    <property type="entry name" value="Sigma70_r4_2"/>
    <property type="match status" value="1"/>
</dbReference>
<dbReference type="CDD" id="cd06171">
    <property type="entry name" value="Sigma70_r4"/>
    <property type="match status" value="1"/>
</dbReference>
<evidence type="ECO:0000256" key="6">
    <source>
        <dbReference type="RuleBase" id="RU000716"/>
    </source>
</evidence>
<name>A0A1B2HDU4_9PSEU</name>
<dbReference type="InterPro" id="IPR039425">
    <property type="entry name" value="RNA_pol_sigma-70-like"/>
</dbReference>
<evidence type="ECO:0000259" key="8">
    <source>
        <dbReference type="Pfam" id="PF08281"/>
    </source>
</evidence>
<evidence type="ECO:0000256" key="1">
    <source>
        <dbReference type="ARBA" id="ARBA00010641"/>
    </source>
</evidence>
<dbReference type="InterPro" id="IPR013249">
    <property type="entry name" value="RNA_pol_sigma70_r4_t2"/>
</dbReference>
<dbReference type="STRING" id="1586287.BBK82_07180"/>
<gene>
    <name evidence="9" type="ORF">BBK82_07180</name>
</gene>
<accession>A0A1B2HDU4</accession>
<dbReference type="Proteomes" id="UP000093053">
    <property type="component" value="Chromosome"/>
</dbReference>
<dbReference type="RefSeq" id="WP_065914307.1">
    <property type="nucleotide sequence ID" value="NZ_CP016793.1"/>
</dbReference>
<keyword evidence="10" id="KW-1185">Reference proteome</keyword>
<keyword evidence="5 6" id="KW-0804">Transcription</keyword>
<keyword evidence="2 6" id="KW-0805">Transcription regulation</keyword>
<feature type="domain" description="RNA polymerase sigma-70 region 2" evidence="7">
    <location>
        <begin position="28"/>
        <end position="93"/>
    </location>
</feature>
<dbReference type="EMBL" id="CP016793">
    <property type="protein sequence ID" value="ANZ35900.1"/>
    <property type="molecule type" value="Genomic_DNA"/>
</dbReference>
<reference evidence="9 10" key="1">
    <citation type="submission" date="2016-07" db="EMBL/GenBank/DDBJ databases">
        <title>Complete genome sequence of the Lentzea guizhouensis DHS C013.</title>
        <authorList>
            <person name="Cao C."/>
        </authorList>
    </citation>
    <scope>NUCLEOTIDE SEQUENCE [LARGE SCALE GENOMIC DNA]</scope>
    <source>
        <strain evidence="9 10">DHS C013</strain>
    </source>
</reference>
<dbReference type="GO" id="GO:0006950">
    <property type="term" value="P:response to stress"/>
    <property type="evidence" value="ECO:0007669"/>
    <property type="project" value="UniProtKB-ARBA"/>
</dbReference>
<dbReference type="InterPro" id="IPR000838">
    <property type="entry name" value="RNA_pol_sigma70_ECF_CS"/>
</dbReference>
<evidence type="ECO:0000256" key="3">
    <source>
        <dbReference type="ARBA" id="ARBA00023082"/>
    </source>
</evidence>
<dbReference type="OrthoDB" id="3821507at2"/>
<dbReference type="NCBIfam" id="TIGR02937">
    <property type="entry name" value="sigma70-ECF"/>
    <property type="match status" value="1"/>
</dbReference>
<dbReference type="SUPFAM" id="SSF88659">
    <property type="entry name" value="Sigma3 and sigma4 domains of RNA polymerase sigma factors"/>
    <property type="match status" value="1"/>
</dbReference>
<organism evidence="9 10">
    <name type="scientific">Lentzea guizhouensis</name>
    <dbReference type="NCBI Taxonomy" id="1586287"/>
    <lineage>
        <taxon>Bacteria</taxon>
        <taxon>Bacillati</taxon>
        <taxon>Actinomycetota</taxon>
        <taxon>Actinomycetes</taxon>
        <taxon>Pseudonocardiales</taxon>
        <taxon>Pseudonocardiaceae</taxon>
        <taxon>Lentzea</taxon>
    </lineage>
</organism>
<keyword evidence="3 6" id="KW-0731">Sigma factor</keyword>
<sequence length="181" mass="19843">MLRCDDAEITSQALRAGAGDRAATEAFVRATQADVRRFVAYLAGDVRLADDLAQETYLRALPALARFEHRSPARAWLLSVARRVVADHIRSLRARPRPHNGSDTVDQVDPGFAEVVLNELVGALDPERRSAFVLTQLLGLSYAEAAEVCGCPIGTIRSRVARAREDLVTAIHDDRTGRRVS</sequence>
<dbReference type="InterPro" id="IPR014284">
    <property type="entry name" value="RNA_pol_sigma-70_dom"/>
</dbReference>
<dbReference type="GO" id="GO:0016987">
    <property type="term" value="F:sigma factor activity"/>
    <property type="evidence" value="ECO:0007669"/>
    <property type="project" value="UniProtKB-KW"/>
</dbReference>
<protein>
    <recommendedName>
        <fullName evidence="6">RNA polymerase sigma factor</fullName>
    </recommendedName>
</protein>
<dbReference type="Gene3D" id="1.10.1740.10">
    <property type="match status" value="1"/>
</dbReference>
<proteinExistence type="inferred from homology"/>